<evidence type="ECO:0000313" key="1">
    <source>
        <dbReference type="EMBL" id="PRN00165.1"/>
    </source>
</evidence>
<dbReference type="AlphaFoldDB" id="A0A2S9TMX0"/>
<protein>
    <submittedName>
        <fullName evidence="1">Uncharacterized protein</fullName>
    </submittedName>
</protein>
<organism evidence="1 2">
    <name type="scientific">Aliarcobacter cryaerophilus</name>
    <dbReference type="NCBI Taxonomy" id="28198"/>
    <lineage>
        <taxon>Bacteria</taxon>
        <taxon>Pseudomonadati</taxon>
        <taxon>Campylobacterota</taxon>
        <taxon>Epsilonproteobacteria</taxon>
        <taxon>Campylobacterales</taxon>
        <taxon>Arcobacteraceae</taxon>
        <taxon>Aliarcobacter</taxon>
    </lineage>
</organism>
<gene>
    <name evidence="1" type="ORF">CJ668_07890</name>
</gene>
<sequence length="105" mass="11484">MNAIYMLDGNNIKTIGGVTIARTDKSTIIPSIKDVNGNILVRIHSNSIGVSIQNVNGVVLARIDGNNVKDINGKILIAVDDIKKYFKNSIEKSYLVAFWVAIIKN</sequence>
<accession>A0A2S9TMX0</accession>
<comment type="caution">
    <text evidence="1">The sequence shown here is derived from an EMBL/GenBank/DDBJ whole genome shotgun (WGS) entry which is preliminary data.</text>
</comment>
<dbReference type="RefSeq" id="WP_105913844.1">
    <property type="nucleotide sequence ID" value="NZ_JAMXDO010000008.1"/>
</dbReference>
<name>A0A2S9TMX0_9BACT</name>
<dbReference type="EMBL" id="NXGD01000008">
    <property type="protein sequence ID" value="PRN00165.1"/>
    <property type="molecule type" value="Genomic_DNA"/>
</dbReference>
<reference evidence="1 2" key="1">
    <citation type="submission" date="2017-09" db="EMBL/GenBank/DDBJ databases">
        <title>Reassesment of A. cryaerophilus.</title>
        <authorList>
            <person name="Perez-Cataluna A."/>
            <person name="Collado L."/>
            <person name="Salgado O."/>
            <person name="Lefinanco V."/>
            <person name="Figueras M.J."/>
        </authorList>
    </citation>
    <scope>NUCLEOTIDE SEQUENCE [LARGE SCALE GENOMIC DNA]</scope>
    <source>
        <strain evidence="1 2">LMG 10229</strain>
    </source>
</reference>
<dbReference type="Proteomes" id="UP000238811">
    <property type="component" value="Unassembled WGS sequence"/>
</dbReference>
<proteinExistence type="predicted"/>
<evidence type="ECO:0000313" key="2">
    <source>
        <dbReference type="Proteomes" id="UP000238811"/>
    </source>
</evidence>